<organism evidence="1 2">
    <name type="scientific">Gemella bergeri ATCC 700627</name>
    <dbReference type="NCBI Taxonomy" id="1321820"/>
    <lineage>
        <taxon>Bacteria</taxon>
        <taxon>Bacillati</taxon>
        <taxon>Bacillota</taxon>
        <taxon>Bacilli</taxon>
        <taxon>Bacillales</taxon>
        <taxon>Gemellaceae</taxon>
        <taxon>Gemella</taxon>
    </lineage>
</organism>
<dbReference type="HOGENOM" id="CLU_3200283_0_0_9"/>
<proteinExistence type="predicted"/>
<evidence type="ECO:0000313" key="1">
    <source>
        <dbReference type="EMBL" id="ERK58406.1"/>
    </source>
</evidence>
<sequence length="45" mass="5643">MYFVENYKVKLNNKKINFPRSTRQKVIHNIFNIKNCFLRKIYYSK</sequence>
<reference evidence="1 2" key="1">
    <citation type="submission" date="2013-08" db="EMBL/GenBank/DDBJ databases">
        <authorList>
            <person name="Weinstock G."/>
            <person name="Sodergren E."/>
            <person name="Wylie T."/>
            <person name="Fulton L."/>
            <person name="Fulton R."/>
            <person name="Fronick C."/>
            <person name="O'Laughlin M."/>
            <person name="Godfrey J."/>
            <person name="Miner T."/>
            <person name="Herter B."/>
            <person name="Appelbaum E."/>
            <person name="Cordes M."/>
            <person name="Lek S."/>
            <person name="Wollam A."/>
            <person name="Pepin K.H."/>
            <person name="Palsikar V.B."/>
            <person name="Mitreva M."/>
            <person name="Wilson R.K."/>
        </authorList>
    </citation>
    <scope>NUCLEOTIDE SEQUENCE [LARGE SCALE GENOMIC DNA]</scope>
    <source>
        <strain evidence="1 2">ATCC 700627</strain>
    </source>
</reference>
<comment type="caution">
    <text evidence="1">The sequence shown here is derived from an EMBL/GenBank/DDBJ whole genome shotgun (WGS) entry which is preliminary data.</text>
</comment>
<dbReference type="PATRIC" id="fig|1321820.3.peg.789"/>
<accession>U2QPI9</accession>
<gene>
    <name evidence="1" type="ORF">HMPREF1983_00810</name>
</gene>
<keyword evidence="2" id="KW-1185">Reference proteome</keyword>
<dbReference type="Proteomes" id="UP000016637">
    <property type="component" value="Unassembled WGS sequence"/>
</dbReference>
<dbReference type="EMBL" id="AWVP01000050">
    <property type="protein sequence ID" value="ERK58406.1"/>
    <property type="molecule type" value="Genomic_DNA"/>
</dbReference>
<evidence type="ECO:0000313" key="2">
    <source>
        <dbReference type="Proteomes" id="UP000016637"/>
    </source>
</evidence>
<name>U2QPI9_9BACL</name>
<protein>
    <submittedName>
        <fullName evidence="1">Uncharacterized protein</fullName>
    </submittedName>
</protein>
<dbReference type="AlphaFoldDB" id="U2QPI9"/>